<dbReference type="AlphaFoldDB" id="A0A9N9CNW9"/>
<proteinExistence type="predicted"/>
<protein>
    <submittedName>
        <fullName evidence="1">10428_t:CDS:1</fullName>
    </submittedName>
</protein>
<name>A0A9N9CNW9_9GLOM</name>
<accession>A0A9N9CNW9</accession>
<gene>
    <name evidence="1" type="ORF">PBRASI_LOCUS7954</name>
</gene>
<evidence type="ECO:0000313" key="2">
    <source>
        <dbReference type="Proteomes" id="UP000789739"/>
    </source>
</evidence>
<evidence type="ECO:0000313" key="1">
    <source>
        <dbReference type="EMBL" id="CAG8606956.1"/>
    </source>
</evidence>
<dbReference type="Proteomes" id="UP000789739">
    <property type="component" value="Unassembled WGS sequence"/>
</dbReference>
<comment type="caution">
    <text evidence="1">The sequence shown here is derived from an EMBL/GenBank/DDBJ whole genome shotgun (WGS) entry which is preliminary data.</text>
</comment>
<organism evidence="1 2">
    <name type="scientific">Paraglomus brasilianum</name>
    <dbReference type="NCBI Taxonomy" id="144538"/>
    <lineage>
        <taxon>Eukaryota</taxon>
        <taxon>Fungi</taxon>
        <taxon>Fungi incertae sedis</taxon>
        <taxon>Mucoromycota</taxon>
        <taxon>Glomeromycotina</taxon>
        <taxon>Glomeromycetes</taxon>
        <taxon>Paraglomerales</taxon>
        <taxon>Paraglomeraceae</taxon>
        <taxon>Paraglomus</taxon>
    </lineage>
</organism>
<keyword evidence="2" id="KW-1185">Reference proteome</keyword>
<reference evidence="1" key="1">
    <citation type="submission" date="2021-06" db="EMBL/GenBank/DDBJ databases">
        <authorList>
            <person name="Kallberg Y."/>
            <person name="Tangrot J."/>
            <person name="Rosling A."/>
        </authorList>
    </citation>
    <scope>NUCLEOTIDE SEQUENCE</scope>
    <source>
        <strain evidence="1">BR232B</strain>
    </source>
</reference>
<sequence length="89" mass="9861">MIIVELTTARESIKELALDIYFGQDVFVGAGSQDGSAQPSFIFKKLSNPPILEDVSTDTKADFTMMHDLIVVDYEKHGELVGSIVLEER</sequence>
<dbReference type="EMBL" id="CAJVPI010001322">
    <property type="protein sequence ID" value="CAG8606956.1"/>
    <property type="molecule type" value="Genomic_DNA"/>
</dbReference>